<dbReference type="FunFam" id="3.80.10.10:FF:000052">
    <property type="entry name" value="Leucine rich repeat containing 6"/>
    <property type="match status" value="1"/>
</dbReference>
<keyword evidence="4" id="KW-0433">Leucine-rich repeat</keyword>
<dbReference type="PANTHER" id="PTHR18849:SF0">
    <property type="entry name" value="CILIA- AND FLAGELLA-ASSOCIATED PROTEIN 410-RELATED"/>
    <property type="match status" value="1"/>
</dbReference>
<name>A0A0S4IYI1_BODSA</name>
<dbReference type="Pfam" id="PF23602">
    <property type="entry name" value="CS_DNAAF11_C"/>
    <property type="match status" value="1"/>
</dbReference>
<dbReference type="GO" id="GO:0005737">
    <property type="term" value="C:cytoplasm"/>
    <property type="evidence" value="ECO:0007669"/>
    <property type="project" value="UniProtKB-SubCell"/>
</dbReference>
<dbReference type="SUPFAM" id="SSF52058">
    <property type="entry name" value="L domain-like"/>
    <property type="match status" value="1"/>
</dbReference>
<keyword evidence="5" id="KW-0677">Repeat</keyword>
<feature type="region of interest" description="Disordered" evidence="9">
    <location>
        <begin position="219"/>
        <end position="238"/>
    </location>
</feature>
<sequence length="364" mass="41769">MGKMTVDLLRRRAEHNEGCLSDLKEIALHQQDLEKIEVVGDMCRQLEILYLCNNYIGKIEGLHHLKNLQYLNLAVNNIVYIEGLDGCEMLTRLDLTLNFIGDMSCISNLRANSFLETLHLTGNACTKTPGYRAFVVHTLPHLVDLDGEVIRRSEKIMARQDEDEVTEVVNDESVKVREEERLKQELISKGIDPFPPKFNDKGERLYGHTPEERIQILRENEESEYKRKNRPPEPGSISAIHQELNKKPVKLTPEEEIEKYGRLLMRNEGKIPFTFEEDGDLAVIVTCEPGKYISTTLINVEVEMNFIRITVKGKVLQLPLTVEVSPSLAKVERSAITGQLKLTIPLAPHVLEERRQRRARFHQE</sequence>
<dbReference type="VEuPathDB" id="TriTrypDB:BSAL_68670"/>
<dbReference type="OMA" id="QHRAVIV"/>
<dbReference type="PROSITE" id="PS51450">
    <property type="entry name" value="LRR"/>
    <property type="match status" value="2"/>
</dbReference>
<evidence type="ECO:0000256" key="7">
    <source>
        <dbReference type="ARBA" id="ARBA00023273"/>
    </source>
</evidence>
<evidence type="ECO:0000256" key="4">
    <source>
        <dbReference type="ARBA" id="ARBA00022614"/>
    </source>
</evidence>
<gene>
    <name evidence="11" type="ORF">BSAL_68670</name>
</gene>
<evidence type="ECO:0000256" key="6">
    <source>
        <dbReference type="ARBA" id="ARBA00023069"/>
    </source>
</evidence>
<dbReference type="SMART" id="SM00365">
    <property type="entry name" value="LRR_SD22"/>
    <property type="match status" value="2"/>
</dbReference>
<dbReference type="Proteomes" id="UP000051952">
    <property type="component" value="Unassembled WGS sequence"/>
</dbReference>
<evidence type="ECO:0000256" key="8">
    <source>
        <dbReference type="ARBA" id="ARBA00049982"/>
    </source>
</evidence>
<comment type="similarity">
    <text evidence="8">Belongs to the tilB family.</text>
</comment>
<evidence type="ECO:0000256" key="1">
    <source>
        <dbReference type="ARBA" id="ARBA00004138"/>
    </source>
</evidence>
<evidence type="ECO:0000256" key="9">
    <source>
        <dbReference type="SAM" id="MobiDB-lite"/>
    </source>
</evidence>
<accession>A0A0S4IYI1</accession>
<evidence type="ECO:0000313" key="11">
    <source>
        <dbReference type="EMBL" id="CUF98901.1"/>
    </source>
</evidence>
<keyword evidence="3" id="KW-0963">Cytoplasm</keyword>
<dbReference type="InterPro" id="IPR056496">
    <property type="entry name" value="CS_DNAAF11_C"/>
</dbReference>
<dbReference type="InterPro" id="IPR032675">
    <property type="entry name" value="LRR_dom_sf"/>
</dbReference>
<evidence type="ECO:0000313" key="12">
    <source>
        <dbReference type="Proteomes" id="UP000051952"/>
    </source>
</evidence>
<evidence type="ECO:0000256" key="3">
    <source>
        <dbReference type="ARBA" id="ARBA00022490"/>
    </source>
</evidence>
<keyword evidence="6" id="KW-0969">Cilium</keyword>
<dbReference type="EMBL" id="CYKH01000479">
    <property type="protein sequence ID" value="CUF98901.1"/>
    <property type="molecule type" value="Genomic_DNA"/>
</dbReference>
<reference evidence="12" key="1">
    <citation type="submission" date="2015-09" db="EMBL/GenBank/DDBJ databases">
        <authorList>
            <consortium name="Pathogen Informatics"/>
        </authorList>
    </citation>
    <scope>NUCLEOTIDE SEQUENCE [LARGE SCALE GENOMIC DNA]</scope>
    <source>
        <strain evidence="12">Lake Konstanz</strain>
    </source>
</reference>
<dbReference type="Gene3D" id="3.80.10.10">
    <property type="entry name" value="Ribonuclease Inhibitor"/>
    <property type="match status" value="1"/>
</dbReference>
<evidence type="ECO:0000259" key="10">
    <source>
        <dbReference type="Pfam" id="PF23602"/>
    </source>
</evidence>
<comment type="subcellular location">
    <subcellularLocation>
        <location evidence="1">Cell projection</location>
        <location evidence="1">Cilium</location>
    </subcellularLocation>
    <subcellularLocation>
        <location evidence="2">Cytoplasm</location>
    </subcellularLocation>
</comment>
<keyword evidence="7" id="KW-0966">Cell projection</keyword>
<keyword evidence="12" id="KW-1185">Reference proteome</keyword>
<dbReference type="InterPro" id="IPR001611">
    <property type="entry name" value="Leu-rich_rpt"/>
</dbReference>
<dbReference type="GO" id="GO:0005929">
    <property type="term" value="C:cilium"/>
    <property type="evidence" value="ECO:0007669"/>
    <property type="project" value="UniProtKB-SubCell"/>
</dbReference>
<evidence type="ECO:0000256" key="2">
    <source>
        <dbReference type="ARBA" id="ARBA00004496"/>
    </source>
</evidence>
<evidence type="ECO:0000256" key="5">
    <source>
        <dbReference type="ARBA" id="ARBA00022737"/>
    </source>
</evidence>
<proteinExistence type="inferred from homology"/>
<dbReference type="PANTHER" id="PTHR18849">
    <property type="entry name" value="LEUCINE RICH REPEAT PROTEIN"/>
    <property type="match status" value="1"/>
</dbReference>
<feature type="domain" description="Dynein axonemal assembly factor 11-like CS" evidence="10">
    <location>
        <begin position="246"/>
        <end position="345"/>
    </location>
</feature>
<dbReference type="OrthoDB" id="10250990at2759"/>
<protein>
    <submittedName>
        <fullName evidence="11">Leucine-rich repeat protein, putative</fullName>
    </submittedName>
</protein>
<organism evidence="11 12">
    <name type="scientific">Bodo saltans</name>
    <name type="common">Flagellated protozoan</name>
    <dbReference type="NCBI Taxonomy" id="75058"/>
    <lineage>
        <taxon>Eukaryota</taxon>
        <taxon>Discoba</taxon>
        <taxon>Euglenozoa</taxon>
        <taxon>Kinetoplastea</taxon>
        <taxon>Metakinetoplastina</taxon>
        <taxon>Eubodonida</taxon>
        <taxon>Bodonidae</taxon>
        <taxon>Bodo</taxon>
    </lineage>
</organism>
<dbReference type="AlphaFoldDB" id="A0A0S4IYI1"/>
<dbReference type="Pfam" id="PF14580">
    <property type="entry name" value="LRR_9"/>
    <property type="match status" value="1"/>
</dbReference>